<dbReference type="Proteomes" id="UP000295280">
    <property type="component" value="Unassembled WGS sequence"/>
</dbReference>
<evidence type="ECO:0000256" key="4">
    <source>
        <dbReference type="ARBA" id="ARBA00093777"/>
    </source>
</evidence>
<evidence type="ECO:0000256" key="1">
    <source>
        <dbReference type="ARBA" id="ARBA00004613"/>
    </source>
</evidence>
<protein>
    <recommendedName>
        <fullName evidence="5">Immunodominant staphylococcal antigen B</fullName>
    </recommendedName>
</protein>
<keyword evidence="7" id="KW-1185">Reference proteome</keyword>
<evidence type="ECO:0000256" key="5">
    <source>
        <dbReference type="ARBA" id="ARBA00093792"/>
    </source>
</evidence>
<gene>
    <name evidence="6" type="ORF">ERX40_09780</name>
</gene>
<dbReference type="NCBIfam" id="NF047686">
    <property type="entry name" value="IsaB_fam"/>
    <property type="match status" value="1"/>
</dbReference>
<sequence>MNKWSRMIGAGMIASTIVAGTVVAEQPAHAKTATAQKPYYNYNGYTQYDGTFVTNKYFVSALKNENFTLNGYKVASDAEVGGEGQKSKVYDTTIVKDNRGKVSTIEFPVKKGTVSKAAFLKAHKDNKLVRTTTNKVGETFLKYETKNGGYFAAFDAKGYLTVVSIYS</sequence>
<comment type="caution">
    <text evidence="6">The sequence shown here is derived from an EMBL/GenBank/DDBJ whole genome shotgun (WGS) entry which is preliminary data.</text>
</comment>
<evidence type="ECO:0000256" key="3">
    <source>
        <dbReference type="ARBA" id="ARBA00022729"/>
    </source>
</evidence>
<name>A0A9Q8CKT1_9STAP</name>
<dbReference type="RefSeq" id="WP_133418317.1">
    <property type="nucleotide sequence ID" value="NZ_SCWD01000005.1"/>
</dbReference>
<evidence type="ECO:0000313" key="6">
    <source>
        <dbReference type="EMBL" id="TDL96633.1"/>
    </source>
</evidence>
<keyword evidence="3" id="KW-0732">Signal</keyword>
<proteinExistence type="inferred from homology"/>
<dbReference type="OrthoDB" id="2411592at2"/>
<dbReference type="AlphaFoldDB" id="A0A9Q8CKT1"/>
<organism evidence="6 7">
    <name type="scientific">Macrococcus carouselicus</name>
    <dbReference type="NCBI Taxonomy" id="69969"/>
    <lineage>
        <taxon>Bacteria</taxon>
        <taxon>Bacillati</taxon>
        <taxon>Bacillota</taxon>
        <taxon>Bacilli</taxon>
        <taxon>Bacillales</taxon>
        <taxon>Staphylococcaceae</taxon>
        <taxon>Macrococcus</taxon>
    </lineage>
</organism>
<reference evidence="6 7" key="1">
    <citation type="submission" date="2019-01" db="EMBL/GenBank/DDBJ databases">
        <title>Draft genome sequences of the type strains of six Macrococcus species.</title>
        <authorList>
            <person name="Mazhar S."/>
            <person name="Altermann E."/>
            <person name="Hill C."/>
            <person name="Mcauliffe O."/>
        </authorList>
    </citation>
    <scope>NUCLEOTIDE SEQUENCE [LARGE SCALE GENOMIC DNA]</scope>
    <source>
        <strain evidence="6 7">ATCC 51828</strain>
    </source>
</reference>
<dbReference type="EMBL" id="SCWD01000005">
    <property type="protein sequence ID" value="TDL96633.1"/>
    <property type="molecule type" value="Genomic_DNA"/>
</dbReference>
<evidence type="ECO:0000313" key="7">
    <source>
        <dbReference type="Proteomes" id="UP000295280"/>
    </source>
</evidence>
<keyword evidence="2" id="KW-0964">Secreted</keyword>
<comment type="subcellular location">
    <subcellularLocation>
        <location evidence="1">Secreted</location>
    </subcellularLocation>
</comment>
<comment type="similarity">
    <text evidence="4">Belongs to the IsaB family.</text>
</comment>
<dbReference type="InterPro" id="IPR058086">
    <property type="entry name" value="IsaB"/>
</dbReference>
<accession>A0A9Q8CKT1</accession>
<evidence type="ECO:0000256" key="2">
    <source>
        <dbReference type="ARBA" id="ARBA00022525"/>
    </source>
</evidence>